<feature type="compositionally biased region" description="Polar residues" evidence="1">
    <location>
        <begin position="1"/>
        <end position="11"/>
    </location>
</feature>
<dbReference type="GeneID" id="87921822"/>
<proteinExistence type="predicted"/>
<dbReference type="EMBL" id="JAWRVG010000031">
    <property type="protein sequence ID" value="KAK4068559.1"/>
    <property type="molecule type" value="Genomic_DNA"/>
</dbReference>
<evidence type="ECO:0000256" key="1">
    <source>
        <dbReference type="SAM" id="MobiDB-lite"/>
    </source>
</evidence>
<dbReference type="Proteomes" id="UP001273209">
    <property type="component" value="Unassembled WGS sequence"/>
</dbReference>
<accession>A0AAE1LXZ8</accession>
<protein>
    <submittedName>
        <fullName evidence="3">Uncharacterized protein</fullName>
    </submittedName>
</protein>
<dbReference type="AlphaFoldDB" id="A0AAE1LXZ8"/>
<keyword evidence="2" id="KW-0812">Transmembrane</keyword>
<dbReference type="RefSeq" id="XP_062753783.1">
    <property type="nucleotide sequence ID" value="XM_062901917.1"/>
</dbReference>
<evidence type="ECO:0000256" key="2">
    <source>
        <dbReference type="SAM" id="Phobius"/>
    </source>
</evidence>
<gene>
    <name evidence="3" type="ORF">Triagg1_7207</name>
</gene>
<feature type="region of interest" description="Disordered" evidence="1">
    <location>
        <begin position="1"/>
        <end position="79"/>
    </location>
</feature>
<keyword evidence="4" id="KW-1185">Reference proteome</keyword>
<comment type="caution">
    <text evidence="3">The sequence shown here is derived from an EMBL/GenBank/DDBJ whole genome shotgun (WGS) entry which is preliminary data.</text>
</comment>
<reference evidence="3" key="1">
    <citation type="submission" date="2023-11" db="EMBL/GenBank/DDBJ databases">
        <title>The genome sequences of three competitors of mushroom-forming fungi.</title>
        <authorList>
            <person name="Beijen E."/>
            <person name="Ohm R.A."/>
        </authorList>
    </citation>
    <scope>NUCLEOTIDE SEQUENCE</scope>
    <source>
        <strain evidence="3">CBS 100526</strain>
    </source>
</reference>
<evidence type="ECO:0000313" key="4">
    <source>
        <dbReference type="Proteomes" id="UP001273209"/>
    </source>
</evidence>
<sequence>MYPTSAETDGSTAERPRLPPGGFSLEHGFPEWFGGSSRHGSRERRGPSPSAASIKSARSSSDKPPLVPPKDDVPRYMQTDQKTVSTYSLLKYIRSAFDKAEVLDTVPLAAAGNPGAWHAWRTHRRKQRKALAENIKSNRLSRLSILSDLQPKDNASEQGDAIAFDVRSIASQSTMAREPGEWNWDGVWEDRVKKGVASTLTESVLYGASGISDDMCFSLTVNLIQIHFLALEEGTIEAVKGNLRRTLDASNEPILSTFLSNMSIARPANDSPWVIWEHPASAIAFLAVVVSIVILVAAFVSTACLPPTWGIIVVCGWDFEDSKTAAKDYHRKEVQQRDGNRFTSIFTEIKLWQQYGD</sequence>
<feature type="transmembrane region" description="Helical" evidence="2">
    <location>
        <begin position="280"/>
        <end position="300"/>
    </location>
</feature>
<keyword evidence="2" id="KW-1133">Transmembrane helix</keyword>
<keyword evidence="2" id="KW-0472">Membrane</keyword>
<name>A0AAE1LXZ8_9HYPO</name>
<organism evidence="3 4">
    <name type="scientific">Trichoderma aggressivum f. europaeum</name>
    <dbReference type="NCBI Taxonomy" id="173218"/>
    <lineage>
        <taxon>Eukaryota</taxon>
        <taxon>Fungi</taxon>
        <taxon>Dikarya</taxon>
        <taxon>Ascomycota</taxon>
        <taxon>Pezizomycotina</taxon>
        <taxon>Sordariomycetes</taxon>
        <taxon>Hypocreomycetidae</taxon>
        <taxon>Hypocreales</taxon>
        <taxon>Hypocreaceae</taxon>
        <taxon>Trichoderma</taxon>
    </lineage>
</organism>
<feature type="compositionally biased region" description="Low complexity" evidence="1">
    <location>
        <begin position="47"/>
        <end position="64"/>
    </location>
</feature>
<evidence type="ECO:0000313" key="3">
    <source>
        <dbReference type="EMBL" id="KAK4068559.1"/>
    </source>
</evidence>